<evidence type="ECO:0000313" key="6">
    <source>
        <dbReference type="EMBL" id="KAG7299449.1"/>
    </source>
</evidence>
<evidence type="ECO:0000256" key="3">
    <source>
        <dbReference type="PROSITE-ProRule" id="PRU00497"/>
    </source>
</evidence>
<feature type="signal peptide" evidence="5">
    <location>
        <begin position="1"/>
        <end position="16"/>
    </location>
</feature>
<feature type="region of interest" description="Disordered" evidence="4">
    <location>
        <begin position="131"/>
        <end position="150"/>
    </location>
</feature>
<evidence type="ECO:0000256" key="4">
    <source>
        <dbReference type="SAM" id="MobiDB-lite"/>
    </source>
</evidence>
<proteinExistence type="predicted"/>
<feature type="compositionally biased region" description="Low complexity" evidence="4">
    <location>
        <begin position="136"/>
        <end position="150"/>
    </location>
</feature>
<dbReference type="PANTHER" id="PTHR10380:SF241">
    <property type="entry name" value="CUTICULAR PROTEIN 47EG-RELATED"/>
    <property type="match status" value="1"/>
</dbReference>
<sequence>MRSFVVLSALVAVALAAPQFQQYSPQYQAGQVIPIVRQQQEVNFDGSYQYSYETGNGIAAQEQGYLKNAGVKDQEAQVAQGSYSYTSPEGIPITLTYTADENGFQAQGAHLPTPPPIPEAIQRALQYIASQPPQPQQYQPAQPFQQPFRG</sequence>
<dbReference type="Proteomes" id="UP000823941">
    <property type="component" value="Chromosome 22"/>
</dbReference>
<evidence type="ECO:0000256" key="1">
    <source>
        <dbReference type="ARBA" id="ARBA00022460"/>
    </source>
</evidence>
<evidence type="ECO:0008006" key="8">
    <source>
        <dbReference type="Google" id="ProtNLM"/>
    </source>
</evidence>
<dbReference type="PANTHER" id="PTHR10380">
    <property type="entry name" value="CUTICLE PROTEIN"/>
    <property type="match status" value="1"/>
</dbReference>
<name>A0ABQ7Q3Z8_PLUXY</name>
<accession>A0ABQ7Q3Z8</accession>
<dbReference type="InterPro" id="IPR031311">
    <property type="entry name" value="CHIT_BIND_RR_consensus"/>
</dbReference>
<dbReference type="PROSITE" id="PS51155">
    <property type="entry name" value="CHIT_BIND_RR_2"/>
    <property type="match status" value="1"/>
</dbReference>
<keyword evidence="1 3" id="KW-0193">Cuticle</keyword>
<feature type="chain" id="PRO_5046929939" description="Cuticular protein" evidence="5">
    <location>
        <begin position="17"/>
        <end position="150"/>
    </location>
</feature>
<evidence type="ECO:0000313" key="7">
    <source>
        <dbReference type="Proteomes" id="UP000823941"/>
    </source>
</evidence>
<evidence type="ECO:0000256" key="2">
    <source>
        <dbReference type="ARBA" id="ARBA00022729"/>
    </source>
</evidence>
<protein>
    <recommendedName>
        <fullName evidence="8">Cuticular protein</fullName>
    </recommendedName>
</protein>
<dbReference type="InterPro" id="IPR050468">
    <property type="entry name" value="Cuticle_Struct_Prot"/>
</dbReference>
<evidence type="ECO:0000256" key="5">
    <source>
        <dbReference type="SAM" id="SignalP"/>
    </source>
</evidence>
<dbReference type="PRINTS" id="PR00947">
    <property type="entry name" value="CUTICLE"/>
</dbReference>
<dbReference type="PROSITE" id="PS00233">
    <property type="entry name" value="CHIT_BIND_RR_1"/>
    <property type="match status" value="1"/>
</dbReference>
<keyword evidence="2 5" id="KW-0732">Signal</keyword>
<gene>
    <name evidence="6" type="ORF">JYU34_016408</name>
</gene>
<comment type="caution">
    <text evidence="6">The sequence shown here is derived from an EMBL/GenBank/DDBJ whole genome shotgun (WGS) entry which is preliminary data.</text>
</comment>
<organism evidence="6 7">
    <name type="scientific">Plutella xylostella</name>
    <name type="common">Diamondback moth</name>
    <name type="synonym">Plutella maculipennis</name>
    <dbReference type="NCBI Taxonomy" id="51655"/>
    <lineage>
        <taxon>Eukaryota</taxon>
        <taxon>Metazoa</taxon>
        <taxon>Ecdysozoa</taxon>
        <taxon>Arthropoda</taxon>
        <taxon>Hexapoda</taxon>
        <taxon>Insecta</taxon>
        <taxon>Pterygota</taxon>
        <taxon>Neoptera</taxon>
        <taxon>Endopterygota</taxon>
        <taxon>Lepidoptera</taxon>
        <taxon>Glossata</taxon>
        <taxon>Ditrysia</taxon>
        <taxon>Yponomeutoidea</taxon>
        <taxon>Plutellidae</taxon>
        <taxon>Plutella</taxon>
    </lineage>
</organism>
<dbReference type="EMBL" id="JAHIBW010000022">
    <property type="protein sequence ID" value="KAG7299449.1"/>
    <property type="molecule type" value="Genomic_DNA"/>
</dbReference>
<dbReference type="Pfam" id="PF00379">
    <property type="entry name" value="Chitin_bind_4"/>
    <property type="match status" value="1"/>
</dbReference>
<keyword evidence="7" id="KW-1185">Reference proteome</keyword>
<dbReference type="InterPro" id="IPR000618">
    <property type="entry name" value="Insect_cuticle"/>
</dbReference>
<reference evidence="6 7" key="1">
    <citation type="submission" date="2021-06" db="EMBL/GenBank/DDBJ databases">
        <title>A haploid diamondback moth (Plutella xylostella L.) genome assembly resolves 31 chromosomes and identifies a diamide resistance mutation.</title>
        <authorList>
            <person name="Ward C.M."/>
            <person name="Perry K.D."/>
            <person name="Baker G."/>
            <person name="Powis K."/>
            <person name="Heckel D.G."/>
            <person name="Baxter S.W."/>
        </authorList>
    </citation>
    <scope>NUCLEOTIDE SEQUENCE [LARGE SCALE GENOMIC DNA]</scope>
    <source>
        <strain evidence="6 7">LV</strain>
        <tissue evidence="6">Single pupa</tissue>
    </source>
</reference>